<dbReference type="SUPFAM" id="SSF53756">
    <property type="entry name" value="UDP-Glycosyltransferase/glycogen phosphorylase"/>
    <property type="match status" value="1"/>
</dbReference>
<keyword evidence="3" id="KW-0328">Glycosyltransferase</keyword>
<evidence type="ECO:0000313" key="5">
    <source>
        <dbReference type="EMBL" id="KAK1315726.1"/>
    </source>
</evidence>
<dbReference type="GO" id="GO:0008194">
    <property type="term" value="F:UDP-glycosyltransferase activity"/>
    <property type="evidence" value="ECO:0007669"/>
    <property type="project" value="InterPro"/>
</dbReference>
<gene>
    <name evidence="5" type="primary">UGT87A2</name>
    <name evidence="5" type="ORF">QJS10_CPA05g00705</name>
</gene>
<dbReference type="Gene3D" id="3.40.50.2000">
    <property type="entry name" value="Glycogen Phosphorylase B"/>
    <property type="match status" value="1"/>
</dbReference>
<dbReference type="InterPro" id="IPR045074">
    <property type="entry name" value="GST_C_Tau"/>
</dbReference>
<keyword evidence="6" id="KW-1185">Reference proteome</keyword>
<dbReference type="PROSITE" id="PS00375">
    <property type="entry name" value="UDPGT"/>
    <property type="match status" value="1"/>
</dbReference>
<dbReference type="GO" id="GO:0004364">
    <property type="term" value="F:glutathione transferase activity"/>
    <property type="evidence" value="ECO:0007669"/>
    <property type="project" value="InterPro"/>
</dbReference>
<dbReference type="Proteomes" id="UP001180020">
    <property type="component" value="Unassembled WGS sequence"/>
</dbReference>
<comment type="similarity">
    <text evidence="1 3">Belongs to the UDP-glycosyltransferase family.</text>
</comment>
<keyword evidence="2 3" id="KW-0808">Transferase</keyword>
<feature type="domain" description="GST C-terminal" evidence="4">
    <location>
        <begin position="1"/>
        <end position="112"/>
    </location>
</feature>
<dbReference type="PROSITE" id="PS50405">
    <property type="entry name" value="GST_CTER"/>
    <property type="match status" value="1"/>
</dbReference>
<reference evidence="5" key="2">
    <citation type="submission" date="2023-06" db="EMBL/GenBank/DDBJ databases">
        <authorList>
            <person name="Ma L."/>
            <person name="Liu K.-W."/>
            <person name="Li Z."/>
            <person name="Hsiao Y.-Y."/>
            <person name="Qi Y."/>
            <person name="Fu T."/>
            <person name="Tang G."/>
            <person name="Zhang D."/>
            <person name="Sun W.-H."/>
            <person name="Liu D.-K."/>
            <person name="Li Y."/>
            <person name="Chen G.-Z."/>
            <person name="Liu X.-D."/>
            <person name="Liao X.-Y."/>
            <person name="Jiang Y.-T."/>
            <person name="Yu X."/>
            <person name="Hao Y."/>
            <person name="Huang J."/>
            <person name="Zhao X.-W."/>
            <person name="Ke S."/>
            <person name="Chen Y.-Y."/>
            <person name="Wu W.-L."/>
            <person name="Hsu J.-L."/>
            <person name="Lin Y.-F."/>
            <person name="Huang M.-D."/>
            <person name="Li C.-Y."/>
            <person name="Huang L."/>
            <person name="Wang Z.-W."/>
            <person name="Zhao X."/>
            <person name="Zhong W.-Y."/>
            <person name="Peng D.-H."/>
            <person name="Ahmad S."/>
            <person name="Lan S."/>
            <person name="Zhang J.-S."/>
            <person name="Tsai W.-C."/>
            <person name="Van De Peer Y."/>
            <person name="Liu Z.-J."/>
        </authorList>
    </citation>
    <scope>NUCLEOTIDE SEQUENCE</scope>
    <source>
        <strain evidence="5">CP</strain>
        <tissue evidence="5">Leaves</tissue>
    </source>
</reference>
<dbReference type="InterPro" id="IPR035595">
    <property type="entry name" value="UDP_glycos_trans_CS"/>
</dbReference>
<dbReference type="InterPro" id="IPR010987">
    <property type="entry name" value="Glutathione-S-Trfase_C-like"/>
</dbReference>
<dbReference type="InterPro" id="IPR036282">
    <property type="entry name" value="Glutathione-S-Trfase_C_sf"/>
</dbReference>
<reference evidence="5" key="1">
    <citation type="journal article" date="2023" name="Nat. Commun.">
        <title>Diploid and tetraploid genomes of Acorus and the evolution of monocots.</title>
        <authorList>
            <person name="Ma L."/>
            <person name="Liu K.W."/>
            <person name="Li Z."/>
            <person name="Hsiao Y.Y."/>
            <person name="Qi Y."/>
            <person name="Fu T."/>
            <person name="Tang G.D."/>
            <person name="Zhang D."/>
            <person name="Sun W.H."/>
            <person name="Liu D.K."/>
            <person name="Li Y."/>
            <person name="Chen G.Z."/>
            <person name="Liu X.D."/>
            <person name="Liao X.Y."/>
            <person name="Jiang Y.T."/>
            <person name="Yu X."/>
            <person name="Hao Y."/>
            <person name="Huang J."/>
            <person name="Zhao X.W."/>
            <person name="Ke S."/>
            <person name="Chen Y.Y."/>
            <person name="Wu W.L."/>
            <person name="Hsu J.L."/>
            <person name="Lin Y.F."/>
            <person name="Huang M.D."/>
            <person name="Li C.Y."/>
            <person name="Huang L."/>
            <person name="Wang Z.W."/>
            <person name="Zhao X."/>
            <person name="Zhong W.Y."/>
            <person name="Peng D.H."/>
            <person name="Ahmad S."/>
            <person name="Lan S."/>
            <person name="Zhang J.S."/>
            <person name="Tsai W.C."/>
            <person name="Van de Peer Y."/>
            <person name="Liu Z.J."/>
        </authorList>
    </citation>
    <scope>NUCLEOTIDE SEQUENCE</scope>
    <source>
        <strain evidence="5">CP</strain>
    </source>
</reference>
<dbReference type="Pfam" id="PF00201">
    <property type="entry name" value="UDPGT"/>
    <property type="match status" value="1"/>
</dbReference>
<evidence type="ECO:0000256" key="2">
    <source>
        <dbReference type="ARBA" id="ARBA00022679"/>
    </source>
</evidence>
<dbReference type="CDD" id="cd03784">
    <property type="entry name" value="GT1_Gtf-like"/>
    <property type="match status" value="1"/>
</dbReference>
<evidence type="ECO:0000256" key="1">
    <source>
        <dbReference type="ARBA" id="ARBA00009995"/>
    </source>
</evidence>
<name>A0AAV9EPT1_ACOCL</name>
<dbReference type="PANTHER" id="PTHR48045">
    <property type="entry name" value="UDP-GLYCOSYLTRANSFERASE 72B1"/>
    <property type="match status" value="1"/>
</dbReference>
<comment type="caution">
    <text evidence="5">The sequence shown here is derived from an EMBL/GenBank/DDBJ whole genome shotgun (WGS) entry which is preliminary data.</text>
</comment>
<proteinExistence type="inferred from homology"/>
<organism evidence="5 6">
    <name type="scientific">Acorus calamus</name>
    <name type="common">Sweet flag</name>
    <dbReference type="NCBI Taxonomy" id="4465"/>
    <lineage>
        <taxon>Eukaryota</taxon>
        <taxon>Viridiplantae</taxon>
        <taxon>Streptophyta</taxon>
        <taxon>Embryophyta</taxon>
        <taxon>Tracheophyta</taxon>
        <taxon>Spermatophyta</taxon>
        <taxon>Magnoliopsida</taxon>
        <taxon>Liliopsida</taxon>
        <taxon>Acoraceae</taxon>
        <taxon>Acorus</taxon>
    </lineage>
</organism>
<dbReference type="PANTHER" id="PTHR48045:SF22">
    <property type="entry name" value="UDP-GLUCURONOSYL_UDP-GLUCOSYLTRANSFERASE"/>
    <property type="match status" value="1"/>
</dbReference>
<dbReference type="CDD" id="cd03185">
    <property type="entry name" value="GST_C_Tau"/>
    <property type="match status" value="1"/>
</dbReference>
<evidence type="ECO:0000313" key="6">
    <source>
        <dbReference type="Proteomes" id="UP001180020"/>
    </source>
</evidence>
<dbReference type="Gene3D" id="1.20.1050.10">
    <property type="match status" value="1"/>
</dbReference>
<protein>
    <submittedName>
        <fullName evidence="5">UDP-glycosyltransferase 87A2</fullName>
    </submittedName>
</protein>
<evidence type="ECO:0000259" key="4">
    <source>
        <dbReference type="PROSITE" id="PS50405"/>
    </source>
</evidence>
<dbReference type="SUPFAM" id="SSF47616">
    <property type="entry name" value="GST C-terminal domain-like"/>
    <property type="match status" value="1"/>
</dbReference>
<accession>A0AAV9EPT1</accession>
<evidence type="ECO:0000256" key="3">
    <source>
        <dbReference type="RuleBase" id="RU003718"/>
    </source>
</evidence>
<sequence>MQLGPAVATVFRSTGEEQKAAVEQVHSNLDLIEHELREGHFKGRAFFGGEMIGALDIVVGCGSYWLPVLEEVAEVRLVDAERFPLFHAWLRKFEDLEEVKGIIPAPEKLMAYAGGVRKFLLGQGKGSWMPFDQHFPSRSTQSDPQLDELVAGVRMSGTRYMWVARGDTARFEEDEGSRARGIGLVVGWCEQLRVLCHRAVGGFMTHCGWNSVMEGVYAGVPMLTFPVVWEQQLDRRLVVEVWGVGVDLFKGRSGGREVVVGREEVAEAVGRLMDLEGEEGRETRRRVRGLREGCRRALEVGDGGLDEVVRDLWLS</sequence>
<dbReference type="EMBL" id="JAUJYO010000005">
    <property type="protein sequence ID" value="KAK1315726.1"/>
    <property type="molecule type" value="Genomic_DNA"/>
</dbReference>
<dbReference type="GO" id="GO:0006749">
    <property type="term" value="P:glutathione metabolic process"/>
    <property type="evidence" value="ECO:0007669"/>
    <property type="project" value="InterPro"/>
</dbReference>
<dbReference type="AlphaFoldDB" id="A0AAV9EPT1"/>
<dbReference type="InterPro" id="IPR002213">
    <property type="entry name" value="UDP_glucos_trans"/>
</dbReference>